<dbReference type="AlphaFoldDB" id="A0A087CWN0"/>
<evidence type="ECO:0008006" key="3">
    <source>
        <dbReference type="Google" id="ProtNLM"/>
    </source>
</evidence>
<evidence type="ECO:0000313" key="1">
    <source>
        <dbReference type="EMBL" id="KFI87680.1"/>
    </source>
</evidence>
<proteinExistence type="predicted"/>
<organism evidence="1 2">
    <name type="scientific">Bifidobacterium pullorum subsp. saeculare DSM 6531 = LMG 14934</name>
    <dbReference type="NCBI Taxonomy" id="1437611"/>
    <lineage>
        <taxon>Bacteria</taxon>
        <taxon>Bacillati</taxon>
        <taxon>Actinomycetota</taxon>
        <taxon>Actinomycetes</taxon>
        <taxon>Bifidobacteriales</taxon>
        <taxon>Bifidobacteriaceae</taxon>
        <taxon>Bifidobacterium</taxon>
    </lineage>
</organism>
<reference evidence="1 2" key="1">
    <citation type="submission" date="2014-03" db="EMBL/GenBank/DDBJ databases">
        <title>Genomics of Bifidobacteria.</title>
        <authorList>
            <person name="Ventura M."/>
            <person name="Milani C."/>
            <person name="Lugli G.A."/>
        </authorList>
    </citation>
    <scope>NUCLEOTIDE SEQUENCE [LARGE SCALE GENOMIC DNA]</scope>
    <source>
        <strain evidence="1 2">LMG 14934</strain>
    </source>
</reference>
<protein>
    <recommendedName>
        <fullName evidence="3">Bacteriophage abortive infection AbiH</fullName>
    </recommendedName>
</protein>
<dbReference type="Proteomes" id="UP000029040">
    <property type="component" value="Unassembled WGS sequence"/>
</dbReference>
<name>A0A087CWN0_9BIFI</name>
<gene>
    <name evidence="1" type="ORF">BSAE_0856</name>
</gene>
<dbReference type="InterPro" id="IPR025935">
    <property type="entry name" value="AbiH"/>
</dbReference>
<sequence>MKESLEKYKHQLIVLGNGFDLVQGLKTGYADYFKDKYGDNPSMELMDNAWDMVLFDRKLHDHSEWANVEQAIREQVTGYASIARVRKGLDNPNVLDTSNLLGFYIARRMASMIDEIQTVGFLQSPINHKDAVYLSFMRRELTLFEHSLYTYLKKIVSQSENDDPWQYTVSSDNLYESIAGMPAFGDKNVLEKQHNTILTFNYTSPFQRRDEGYFPGLDSVRFVHGSLAQGDIIIGIDALNQGAQGQRELIDDEDVIPFTKTFRTLQSTSDYDAFSDVFDDETPDCIKFFGHSLSEADYSYFQSIFDHVDLYEGTTALMFLYRPDGRYDGSDLYLKVTKLINKYGDTLDNKDHGKNLLHKLILENRLSIKRVY</sequence>
<dbReference type="EMBL" id="JGZM01000004">
    <property type="protein sequence ID" value="KFI87680.1"/>
    <property type="molecule type" value="Genomic_DNA"/>
</dbReference>
<comment type="caution">
    <text evidence="1">The sequence shown here is derived from an EMBL/GenBank/DDBJ whole genome shotgun (WGS) entry which is preliminary data.</text>
</comment>
<dbReference type="RefSeq" id="WP_033509304.1">
    <property type="nucleotide sequence ID" value="NZ_JDTM01000005.1"/>
</dbReference>
<accession>A0A087CWN0</accession>
<dbReference type="Pfam" id="PF14253">
    <property type="entry name" value="AbiH"/>
    <property type="match status" value="1"/>
</dbReference>
<evidence type="ECO:0000313" key="2">
    <source>
        <dbReference type="Proteomes" id="UP000029040"/>
    </source>
</evidence>